<dbReference type="SUPFAM" id="SSF50685">
    <property type="entry name" value="Barwin-like endoglucanases"/>
    <property type="match status" value="1"/>
</dbReference>
<dbReference type="OrthoDB" id="5823761at2759"/>
<accession>A0A9E7FUK5</accession>
<keyword evidence="5" id="KW-1185">Reference proteome</keyword>
<dbReference type="EMBL" id="CP097507">
    <property type="protein sequence ID" value="URE00219.1"/>
    <property type="molecule type" value="Genomic_DNA"/>
</dbReference>
<evidence type="ECO:0000256" key="2">
    <source>
        <dbReference type="ARBA" id="ARBA00022525"/>
    </source>
</evidence>
<dbReference type="InterPro" id="IPR007117">
    <property type="entry name" value="Expansin_CBD"/>
</dbReference>
<dbReference type="PANTHER" id="PTHR31692">
    <property type="entry name" value="EXPANSIN-B3"/>
    <property type="match status" value="1"/>
</dbReference>
<gene>
    <name evidence="4" type="ORF">MUK42_20425</name>
</gene>
<dbReference type="InterPro" id="IPR036749">
    <property type="entry name" value="Expansin_CBD_sf"/>
</dbReference>
<dbReference type="SUPFAM" id="SSF49590">
    <property type="entry name" value="PHL pollen allergen"/>
    <property type="match status" value="1"/>
</dbReference>
<organism evidence="4 5">
    <name type="scientific">Musa troglodytarum</name>
    <name type="common">fe'i banana</name>
    <dbReference type="NCBI Taxonomy" id="320322"/>
    <lineage>
        <taxon>Eukaryota</taxon>
        <taxon>Viridiplantae</taxon>
        <taxon>Streptophyta</taxon>
        <taxon>Embryophyta</taxon>
        <taxon>Tracheophyta</taxon>
        <taxon>Spermatophyta</taxon>
        <taxon>Magnoliopsida</taxon>
        <taxon>Liliopsida</taxon>
        <taxon>Zingiberales</taxon>
        <taxon>Musaceae</taxon>
        <taxon>Musa</taxon>
    </lineage>
</organism>
<evidence type="ECO:0000313" key="4">
    <source>
        <dbReference type="EMBL" id="URE00219.1"/>
    </source>
</evidence>
<comment type="subcellular location">
    <subcellularLocation>
        <location evidence="1">Secreted</location>
    </subcellularLocation>
</comment>
<dbReference type="Gene3D" id="2.40.40.10">
    <property type="entry name" value="RlpA-like domain"/>
    <property type="match status" value="1"/>
</dbReference>
<dbReference type="Gene3D" id="2.60.40.760">
    <property type="entry name" value="Expansin, cellulose-binding-like domain"/>
    <property type="match status" value="1"/>
</dbReference>
<feature type="non-terminal residue" evidence="4">
    <location>
        <position position="1"/>
    </location>
</feature>
<sequence>NFCFSSYLCFSANLRPRGIPAVTALPSRVQLTTLILTKKGQRLVHASMARSERRSTAGTSRQRRTCTGMAWVAVRCTDAKYCSTDGVTIVITDLGASGNTDFILSQHAFARMGCEWHLRVSCSYPNKNITFKIDQSSNLYYFAFQTDNLTCKLLERSHGAVWAVASPPRGPLSVRMLLSGGVDGDETWVVPPNNIPQNWTAGDIYDSGIQV</sequence>
<protein>
    <recommendedName>
        <fullName evidence="3">Expansin-like CBD domain-containing protein</fullName>
    </recommendedName>
</protein>
<feature type="domain" description="Expansin-like CBD" evidence="3">
    <location>
        <begin position="154"/>
        <end position="207"/>
    </location>
</feature>
<dbReference type="AlphaFoldDB" id="A0A9E7FUK5"/>
<evidence type="ECO:0000256" key="1">
    <source>
        <dbReference type="ARBA" id="ARBA00004613"/>
    </source>
</evidence>
<evidence type="ECO:0000313" key="5">
    <source>
        <dbReference type="Proteomes" id="UP001055439"/>
    </source>
</evidence>
<dbReference type="GO" id="GO:0005576">
    <property type="term" value="C:extracellular region"/>
    <property type="evidence" value="ECO:0007669"/>
    <property type="project" value="UniProtKB-SubCell"/>
</dbReference>
<dbReference type="Proteomes" id="UP001055439">
    <property type="component" value="Chromosome 5"/>
</dbReference>
<dbReference type="InterPro" id="IPR036908">
    <property type="entry name" value="RlpA-like_sf"/>
</dbReference>
<reference evidence="4" key="1">
    <citation type="submission" date="2022-05" db="EMBL/GenBank/DDBJ databases">
        <title>The Musa troglodytarum L. genome provides insights into the mechanism of non-climacteric behaviour and enrichment of carotenoids.</title>
        <authorList>
            <person name="Wang J."/>
        </authorList>
    </citation>
    <scope>NUCLEOTIDE SEQUENCE</scope>
    <source>
        <tissue evidence="4">Leaf</tissue>
    </source>
</reference>
<name>A0A9E7FUK5_9LILI</name>
<dbReference type="PANTHER" id="PTHR31692:SF92">
    <property type="entry name" value="EXPANSIN-LIKE B1"/>
    <property type="match status" value="1"/>
</dbReference>
<evidence type="ECO:0000259" key="3">
    <source>
        <dbReference type="PROSITE" id="PS50843"/>
    </source>
</evidence>
<proteinExistence type="predicted"/>
<dbReference type="PROSITE" id="PS50843">
    <property type="entry name" value="EXPANSIN_CBD"/>
    <property type="match status" value="1"/>
</dbReference>
<keyword evidence="2" id="KW-0964">Secreted</keyword>